<dbReference type="InterPro" id="IPR011009">
    <property type="entry name" value="Kinase-like_dom_sf"/>
</dbReference>
<dbReference type="PANTHER" id="PTHR32401:SF47">
    <property type="entry name" value="LEGUME LECTIN DOMAIN-CONTAINING PROTEIN"/>
    <property type="match status" value="1"/>
</dbReference>
<dbReference type="InterPro" id="IPR050258">
    <property type="entry name" value="Leguminous_Lectin"/>
</dbReference>
<evidence type="ECO:0000313" key="5">
    <source>
        <dbReference type="EMBL" id="CAH2042831.1"/>
    </source>
</evidence>
<dbReference type="GO" id="GO:0030246">
    <property type="term" value="F:carbohydrate binding"/>
    <property type="evidence" value="ECO:0007669"/>
    <property type="project" value="UniProtKB-KW"/>
</dbReference>
<keyword evidence="3" id="KW-0812">Transmembrane</keyword>
<keyword evidence="3" id="KW-1133">Transmembrane helix</keyword>
<dbReference type="Gene3D" id="2.60.120.200">
    <property type="match status" value="2"/>
</dbReference>
<dbReference type="EMBL" id="CAJVSB020000194">
    <property type="protein sequence ID" value="CAH2042831.1"/>
    <property type="molecule type" value="Genomic_DNA"/>
</dbReference>
<dbReference type="Gene3D" id="3.30.200.20">
    <property type="entry name" value="Phosphorylase Kinase, domain 1"/>
    <property type="match status" value="1"/>
</dbReference>
<organism evidence="5 6">
    <name type="scientific">Thlaspi arvense</name>
    <name type="common">Field penny-cress</name>
    <dbReference type="NCBI Taxonomy" id="13288"/>
    <lineage>
        <taxon>Eukaryota</taxon>
        <taxon>Viridiplantae</taxon>
        <taxon>Streptophyta</taxon>
        <taxon>Embryophyta</taxon>
        <taxon>Tracheophyta</taxon>
        <taxon>Spermatophyta</taxon>
        <taxon>Magnoliopsida</taxon>
        <taxon>eudicotyledons</taxon>
        <taxon>Gunneridae</taxon>
        <taxon>Pentapetalae</taxon>
        <taxon>rosids</taxon>
        <taxon>malvids</taxon>
        <taxon>Brassicales</taxon>
        <taxon>Brassicaceae</taxon>
        <taxon>Thlaspideae</taxon>
        <taxon>Thlaspi</taxon>
    </lineage>
</organism>
<dbReference type="InterPro" id="IPR000985">
    <property type="entry name" value="Lectin_LegA_CS"/>
</dbReference>
<name>A0AAU9RMB7_THLAR</name>
<evidence type="ECO:0000256" key="3">
    <source>
        <dbReference type="SAM" id="Phobius"/>
    </source>
</evidence>
<sequence>MLLTPNALGLYNSSSFHSTLPYCIPAMSIHNNSLRILICLLLLPFSTNSITFNFSSFEPNMREIFYQGDAFAASGVIQVTKNQQDTNLTRSVGRASYAERIRLWDSKTGNIKNGAKANAWVSYNSTTKNLSVFLTYADKPVFMGNSSVFYVVDLRKVLPEWVSIGFSAATSQKVEIHNILSWNFTSNLEIHSSDWKRQTQLVVGLAAGFGALSCGFALFFFIKWRKRIDERKKDTAADIAIDDDDFEKGTGPRRFTFDELSRATKNFSEEGKLGEGGFGGVYKGLLGDTNAEIARYQIKQHHVGFKL</sequence>
<dbReference type="SUPFAM" id="SSF49899">
    <property type="entry name" value="Concanavalin A-like lectins/glucanases"/>
    <property type="match status" value="1"/>
</dbReference>
<keyword evidence="3" id="KW-0472">Membrane</keyword>
<evidence type="ECO:0000256" key="2">
    <source>
        <dbReference type="ARBA" id="ARBA00022734"/>
    </source>
</evidence>
<evidence type="ECO:0000313" key="6">
    <source>
        <dbReference type="Proteomes" id="UP000836841"/>
    </source>
</evidence>
<gene>
    <name evidence="5" type="ORF">TAV2_LOCUS4801</name>
</gene>
<dbReference type="InterPro" id="IPR013320">
    <property type="entry name" value="ConA-like_dom_sf"/>
</dbReference>
<keyword evidence="2" id="KW-0430">Lectin</keyword>
<accession>A0AAU9RMB7</accession>
<dbReference type="Pfam" id="PF00139">
    <property type="entry name" value="Lectin_legB"/>
    <property type="match status" value="1"/>
</dbReference>
<keyword evidence="6" id="KW-1185">Reference proteome</keyword>
<evidence type="ECO:0000259" key="4">
    <source>
        <dbReference type="Pfam" id="PF00139"/>
    </source>
</evidence>
<dbReference type="PANTHER" id="PTHR32401">
    <property type="entry name" value="CONCANAVALIN A-LIKE LECTIN FAMILY PROTEIN"/>
    <property type="match status" value="1"/>
</dbReference>
<feature type="domain" description="Legume lectin" evidence="4">
    <location>
        <begin position="109"/>
        <end position="193"/>
    </location>
</feature>
<dbReference type="InterPro" id="IPR001220">
    <property type="entry name" value="Legume_lectin_dom"/>
</dbReference>
<comment type="similarity">
    <text evidence="1">Belongs to the leguminous lectin family.</text>
</comment>
<proteinExistence type="inferred from homology"/>
<protein>
    <recommendedName>
        <fullName evidence="4">Legume lectin domain-containing protein</fullName>
    </recommendedName>
</protein>
<dbReference type="PROSITE" id="PS00308">
    <property type="entry name" value="LECTIN_LEGUME_ALPHA"/>
    <property type="match status" value="1"/>
</dbReference>
<feature type="transmembrane region" description="Helical" evidence="3">
    <location>
        <begin position="201"/>
        <end position="222"/>
    </location>
</feature>
<evidence type="ECO:0000256" key="1">
    <source>
        <dbReference type="ARBA" id="ARBA00007606"/>
    </source>
</evidence>
<comment type="caution">
    <text evidence="5">The sequence shown here is derived from an EMBL/GenBank/DDBJ whole genome shotgun (WGS) entry which is preliminary data.</text>
</comment>
<dbReference type="AlphaFoldDB" id="A0AAU9RMB7"/>
<dbReference type="Proteomes" id="UP000836841">
    <property type="component" value="Unassembled WGS sequence"/>
</dbReference>
<reference evidence="5 6" key="1">
    <citation type="submission" date="2022-03" db="EMBL/GenBank/DDBJ databases">
        <authorList>
            <person name="Nunn A."/>
            <person name="Chopra R."/>
            <person name="Nunn A."/>
            <person name="Contreras Garrido A."/>
        </authorList>
    </citation>
    <scope>NUCLEOTIDE SEQUENCE [LARGE SCALE GENOMIC DNA]</scope>
</reference>
<dbReference type="SUPFAM" id="SSF56112">
    <property type="entry name" value="Protein kinase-like (PK-like)"/>
    <property type="match status" value="1"/>
</dbReference>